<evidence type="ECO:0000256" key="12">
    <source>
        <dbReference type="ARBA" id="ARBA00023136"/>
    </source>
</evidence>
<dbReference type="AlphaFoldDB" id="A0A8B7UJ77"/>
<keyword evidence="9 17" id="KW-0130">Cell adhesion</keyword>
<dbReference type="PROSITE" id="PS00242">
    <property type="entry name" value="INTEGRIN_ALPHA"/>
    <property type="match status" value="1"/>
</dbReference>
<dbReference type="GO" id="GO:0009897">
    <property type="term" value="C:external side of plasma membrane"/>
    <property type="evidence" value="ECO:0007669"/>
    <property type="project" value="TreeGrafter"/>
</dbReference>
<keyword evidence="15" id="KW-0325">Glycoprotein</keyword>
<dbReference type="InterPro" id="IPR048286">
    <property type="entry name" value="Integrin_alpha_Ig-like_3"/>
</dbReference>
<evidence type="ECO:0000256" key="7">
    <source>
        <dbReference type="ARBA" id="ARBA00022737"/>
    </source>
</evidence>
<evidence type="ECO:0000256" key="6">
    <source>
        <dbReference type="ARBA" id="ARBA00022729"/>
    </source>
</evidence>
<dbReference type="InterPro" id="IPR048285">
    <property type="entry name" value="Integrin_alpha_Ig-like_2"/>
</dbReference>
<keyword evidence="5" id="KW-0479">Metal-binding</keyword>
<feature type="region of interest" description="Disordered" evidence="18">
    <location>
        <begin position="561"/>
        <end position="581"/>
    </location>
</feature>
<evidence type="ECO:0000256" key="2">
    <source>
        <dbReference type="ARBA" id="ARBA00008054"/>
    </source>
</evidence>
<dbReference type="CTD" id="3678"/>
<evidence type="ECO:0000259" key="20">
    <source>
        <dbReference type="Pfam" id="PF20805"/>
    </source>
</evidence>
<dbReference type="Pfam" id="PF08441">
    <property type="entry name" value="Integrin_A_Ig_1"/>
    <property type="match status" value="1"/>
</dbReference>
<evidence type="ECO:0000256" key="9">
    <source>
        <dbReference type="ARBA" id="ARBA00022889"/>
    </source>
</evidence>
<dbReference type="FunFam" id="2.60.40.1460:FF:000001">
    <property type="entry name" value="Integrin, alpha V"/>
    <property type="match status" value="1"/>
</dbReference>
<evidence type="ECO:0000256" key="13">
    <source>
        <dbReference type="ARBA" id="ARBA00023157"/>
    </source>
</evidence>
<dbReference type="Gene3D" id="2.60.40.1510">
    <property type="entry name" value="ntegrin, alpha v. Chain A, domain 3"/>
    <property type="match status" value="1"/>
</dbReference>
<dbReference type="RefSeq" id="XP_020019671.1">
    <property type="nucleotide sequence ID" value="XM_020164082.1"/>
</dbReference>
<dbReference type="KEGG" id="ccan:109686653"/>
<sequence>MPPRQSPRQAGGGLSREFGKLLPALSHSPLGGLGSGSGSVAPGQGRTGAMGSRTPRSPLHAVQLRWSSRRGPPLLPLLLLLLPPPPRVGGFNLDSEAPAVLSGPPGSFFGFAVEFYRPGTDGVSVLVGAPKANTSQPGVLQGGAVYICPWGTSPAQCTPIEFDSKGSRILESSLSSAEGEEPVEYKSLQWFGATVRAHGSSILACAPLYSWRTEKEPLSDPVGTCYLSTDNFTRILEYAPCRSDFSWAAGQGYCQGGFSAEFTKTGRVVLGGPGSYFWQGQILSATQEQIAESYYPEYLINLVQGQLQTRQASSIYDDSYLGYSVAVGEFSGDDTEDFVTGVPKGNLTYGYVTILNGSDIRSLYNFSGEQMASYFGYAVAATDINGDGLDDLIVGAPLLMERTADGRPQEVGRVYVYLQHPAGMEPTPTLTLTGHDEFGRFGSSLTPLGDLDQDGYNDVAIGAPFGGETQQGVVFVFLGGPGGLGSKPSQVLQTLWAAGHTPDFFGFAVQGGRDLDGNGYPDLIVGSFGVDKAVVYRYELQGTLRHLKLGKSEQKGTGILGLEHHAPVPSPQRSPNSVYSTSAVGRGRPIVSASASLTIFPAMFNPEERSCSLEGNPVACINLSFCLNASGKHVPNSIGFTVELQLDWQKQKGGVRRALFLASRQATMAQTLLIQNGAREDCREMKIYLRNESEFRDKLSPIHIALNFSLDPQAPMDSHGLRPVLHYQSKSRIEDKAQILLDCGEDNICVPDLQLEVYGEQKHVYLGDKNALNLTFHAQNMGEGGAYEAELRVTAPPEAEYSGLVRHPRNFSGLSCDYFAVNQSRLLVCDLGNPMKAGASLWGGLRFTVPHLRDTKKTIQFDFQILSKNLNNSQSNIVSFPLSVEAQAQVSLNGVSKPEVVLFPVSDWHPQDQPQKEGDVGPAVHHVYELINLGPSSISRGVLELSCPQALKEQQLLYVTRVTGLSNCTTSYPPNSQDLELDPEGSPHHLQRREAPGGSSAHSGPQVLKCPEAKCFRLRCELGPLHRQESRTLQLHFRIWAKTFLQREHQPFSLQCEAVYEALKMPYRILPRQLPQKKLQVTTAVQWTKAEGSNGVPLWIIILAILFGLLLLGLLIYVLYKLGFFKRSLPYGTAMEKAQLKPPATSDA</sequence>
<dbReference type="FunFam" id="2.60.40.1510:FF:000001">
    <property type="entry name" value="Integrin alpha V"/>
    <property type="match status" value="1"/>
</dbReference>
<keyword evidence="3" id="KW-0165">Cleavage on pair of basic residues</keyword>
<dbReference type="InterPro" id="IPR013517">
    <property type="entry name" value="FG-GAP"/>
</dbReference>
<evidence type="ECO:0000313" key="22">
    <source>
        <dbReference type="RefSeq" id="XP_020019671.1"/>
    </source>
</evidence>
<dbReference type="InterPro" id="IPR018184">
    <property type="entry name" value="Integrin_alpha_C_CS"/>
</dbReference>
<keyword evidence="4 17" id="KW-0812">Transmembrane</keyword>
<accession>A0A8B7UJ77</accession>
<dbReference type="Pfam" id="PF20805">
    <property type="entry name" value="Integrin_A_Ig_2"/>
    <property type="match status" value="1"/>
</dbReference>
<evidence type="ECO:0000259" key="19">
    <source>
        <dbReference type="Pfam" id="PF08441"/>
    </source>
</evidence>
<dbReference type="Gene3D" id="2.60.40.1460">
    <property type="entry name" value="Integrin domains. Chain A, domain 2"/>
    <property type="match status" value="1"/>
</dbReference>
<dbReference type="Pfam" id="PF01839">
    <property type="entry name" value="FG-GAP"/>
    <property type="match status" value="2"/>
</dbReference>
<dbReference type="OrthoDB" id="5317514at2759"/>
<dbReference type="FunFam" id="2.130.10.130:FF:000003">
    <property type="entry name" value="Integrin alpha V"/>
    <property type="match status" value="1"/>
</dbReference>
<feature type="repeat" description="FG-GAP" evidence="16">
    <location>
        <begin position="92"/>
        <end position="157"/>
    </location>
</feature>
<dbReference type="Pfam" id="PF20806">
    <property type="entry name" value="Integrin_A_Ig_3"/>
    <property type="match status" value="1"/>
</dbReference>
<name>A0A8B7UJ77_CASCN</name>
<evidence type="ECO:0000256" key="18">
    <source>
        <dbReference type="SAM" id="MobiDB-lite"/>
    </source>
</evidence>
<keyword evidence="8" id="KW-0106">Calcium</keyword>
<keyword evidence="13" id="KW-1015">Disulfide bond</keyword>
<dbReference type="GO" id="GO:0005178">
    <property type="term" value="F:integrin binding"/>
    <property type="evidence" value="ECO:0007669"/>
    <property type="project" value="TreeGrafter"/>
</dbReference>
<evidence type="ECO:0000256" key="1">
    <source>
        <dbReference type="ARBA" id="ARBA00004479"/>
    </source>
</evidence>
<organism evidence="22">
    <name type="scientific">Castor canadensis</name>
    <name type="common">American beaver</name>
    <dbReference type="NCBI Taxonomy" id="51338"/>
    <lineage>
        <taxon>Eukaryota</taxon>
        <taxon>Metazoa</taxon>
        <taxon>Chordata</taxon>
        <taxon>Craniata</taxon>
        <taxon>Vertebrata</taxon>
        <taxon>Euteleostomi</taxon>
        <taxon>Mammalia</taxon>
        <taxon>Eutheria</taxon>
        <taxon>Euarchontoglires</taxon>
        <taxon>Glires</taxon>
        <taxon>Rodentia</taxon>
        <taxon>Castorimorpha</taxon>
        <taxon>Castoridae</taxon>
        <taxon>Castor</taxon>
    </lineage>
</organism>
<evidence type="ECO:0000259" key="21">
    <source>
        <dbReference type="Pfam" id="PF20806"/>
    </source>
</evidence>
<dbReference type="Gene3D" id="1.20.5.930">
    <property type="entry name" value="Bicelle-embedded integrin alpha(iib) transmembrane segment"/>
    <property type="match status" value="1"/>
</dbReference>
<dbReference type="GO" id="GO:0001525">
    <property type="term" value="P:angiogenesis"/>
    <property type="evidence" value="ECO:0007669"/>
    <property type="project" value="TreeGrafter"/>
</dbReference>
<dbReference type="InterPro" id="IPR032695">
    <property type="entry name" value="Integrin_dom_sf"/>
</dbReference>
<feature type="domain" description="Integrin alpha second immunoglobulin-like" evidence="20">
    <location>
        <begin position="743"/>
        <end position="884"/>
    </location>
</feature>
<evidence type="ECO:0000256" key="15">
    <source>
        <dbReference type="ARBA" id="ARBA00023180"/>
    </source>
</evidence>
<dbReference type="Gene3D" id="2.130.10.130">
    <property type="entry name" value="Integrin alpha, N-terminal"/>
    <property type="match status" value="1"/>
</dbReference>
<dbReference type="PROSITE" id="PS51470">
    <property type="entry name" value="FG_GAP"/>
    <property type="match status" value="6"/>
</dbReference>
<reference evidence="22" key="1">
    <citation type="submission" date="2025-08" db="UniProtKB">
        <authorList>
            <consortium name="RefSeq"/>
        </authorList>
    </citation>
    <scope>IDENTIFICATION</scope>
    <source>
        <tissue evidence="22">Leukocyte</tissue>
    </source>
</reference>
<dbReference type="SMART" id="SM00191">
    <property type="entry name" value="Int_alpha"/>
    <property type="match status" value="5"/>
</dbReference>
<evidence type="ECO:0000256" key="16">
    <source>
        <dbReference type="PROSITE-ProRule" id="PRU00803"/>
    </source>
</evidence>
<keyword evidence="10 17" id="KW-1133">Transmembrane helix</keyword>
<keyword evidence="7" id="KW-0677">Repeat</keyword>
<keyword evidence="12 17" id="KW-0472">Membrane</keyword>
<dbReference type="FunFam" id="1.20.5.930:FF:000001">
    <property type="entry name" value="Integrin subunit alpha V"/>
    <property type="match status" value="1"/>
</dbReference>
<dbReference type="GO" id="GO:0098609">
    <property type="term" value="P:cell-cell adhesion"/>
    <property type="evidence" value="ECO:0007669"/>
    <property type="project" value="TreeGrafter"/>
</dbReference>
<comment type="similarity">
    <text evidence="2 17">Belongs to the integrin alpha chain family.</text>
</comment>
<feature type="repeat" description="FG-GAP" evidence="16">
    <location>
        <begin position="177"/>
        <end position="237"/>
    </location>
</feature>
<evidence type="ECO:0000256" key="3">
    <source>
        <dbReference type="ARBA" id="ARBA00022685"/>
    </source>
</evidence>
<feature type="repeat" description="FG-GAP" evidence="16">
    <location>
        <begin position="490"/>
        <end position="547"/>
    </location>
</feature>
<dbReference type="GO" id="GO:0033627">
    <property type="term" value="P:cell adhesion mediated by integrin"/>
    <property type="evidence" value="ECO:0007669"/>
    <property type="project" value="TreeGrafter"/>
</dbReference>
<feature type="repeat" description="FG-GAP" evidence="16">
    <location>
        <begin position="361"/>
        <end position="426"/>
    </location>
</feature>
<dbReference type="PANTHER" id="PTHR23220">
    <property type="entry name" value="INTEGRIN ALPHA"/>
    <property type="match status" value="1"/>
</dbReference>
<feature type="domain" description="Integrin alpha first immunoglubulin-like" evidence="19">
    <location>
        <begin position="588"/>
        <end position="742"/>
    </location>
</feature>
<feature type="repeat" description="FG-GAP" evidence="16">
    <location>
        <begin position="427"/>
        <end position="486"/>
    </location>
</feature>
<protein>
    <submittedName>
        <fullName evidence="22">Integrin alpha-5 isoform X1</fullName>
    </submittedName>
</protein>
<dbReference type="InterPro" id="IPR028994">
    <property type="entry name" value="Integrin_alpha_N"/>
</dbReference>
<gene>
    <name evidence="22" type="primary">Itga5</name>
</gene>
<dbReference type="InterPro" id="IPR000413">
    <property type="entry name" value="Integrin_alpha"/>
</dbReference>
<feature type="region of interest" description="Disordered" evidence="18">
    <location>
        <begin position="29"/>
        <end position="58"/>
    </location>
</feature>
<dbReference type="GO" id="GO:0007160">
    <property type="term" value="P:cell-matrix adhesion"/>
    <property type="evidence" value="ECO:0007669"/>
    <property type="project" value="TreeGrafter"/>
</dbReference>
<dbReference type="PRINTS" id="PR01185">
    <property type="entry name" value="INTEGRINA"/>
</dbReference>
<comment type="subcellular location">
    <subcellularLocation>
        <location evidence="1 17">Membrane</location>
        <topology evidence="1 17">Single-pass type I membrane protein</topology>
    </subcellularLocation>
</comment>
<keyword evidence="6" id="KW-0732">Signal</keyword>
<evidence type="ECO:0000256" key="14">
    <source>
        <dbReference type="ARBA" id="ARBA00023170"/>
    </source>
</evidence>
<dbReference type="InterPro" id="IPR013519">
    <property type="entry name" value="Int_alpha_beta-p"/>
</dbReference>
<evidence type="ECO:0000256" key="17">
    <source>
        <dbReference type="RuleBase" id="RU003762"/>
    </source>
</evidence>
<dbReference type="SUPFAM" id="SSF69179">
    <property type="entry name" value="Integrin domains"/>
    <property type="match status" value="3"/>
</dbReference>
<feature type="repeat" description="FG-GAP" evidence="16">
    <location>
        <begin position="241"/>
        <end position="294"/>
    </location>
</feature>
<keyword evidence="14 17" id="KW-0675">Receptor</keyword>
<evidence type="ECO:0000256" key="5">
    <source>
        <dbReference type="ARBA" id="ARBA00022723"/>
    </source>
</evidence>
<feature type="transmembrane region" description="Helical" evidence="17">
    <location>
        <begin position="1098"/>
        <end position="1120"/>
    </location>
</feature>
<dbReference type="GO" id="GO:0007229">
    <property type="term" value="P:integrin-mediated signaling pathway"/>
    <property type="evidence" value="ECO:0007669"/>
    <property type="project" value="UniProtKB-KW"/>
</dbReference>
<keyword evidence="11 17" id="KW-0401">Integrin</keyword>
<dbReference type="InterPro" id="IPR013649">
    <property type="entry name" value="Integrin_alpha_Ig-like_1"/>
</dbReference>
<evidence type="ECO:0000256" key="8">
    <source>
        <dbReference type="ARBA" id="ARBA00022837"/>
    </source>
</evidence>
<evidence type="ECO:0000256" key="10">
    <source>
        <dbReference type="ARBA" id="ARBA00022989"/>
    </source>
</evidence>
<dbReference type="SUPFAM" id="SSF69318">
    <property type="entry name" value="Integrin alpha N-terminal domain"/>
    <property type="match status" value="1"/>
</dbReference>
<dbReference type="PANTHER" id="PTHR23220:SF3">
    <property type="entry name" value="INTEGRIN ALPHA-5"/>
    <property type="match status" value="1"/>
</dbReference>
<dbReference type="Gene3D" id="2.60.40.1530">
    <property type="entry name" value="ntegrin, alpha v. Chain A, domain 4"/>
    <property type="match status" value="1"/>
</dbReference>
<feature type="region of interest" description="Disordered" evidence="18">
    <location>
        <begin position="972"/>
        <end position="1005"/>
    </location>
</feature>
<feature type="domain" description="Integrin alpha third immunoglobulin-like" evidence="21">
    <location>
        <begin position="890"/>
        <end position="1087"/>
    </location>
</feature>
<dbReference type="GO" id="GO:0046872">
    <property type="term" value="F:metal ion binding"/>
    <property type="evidence" value="ECO:0007669"/>
    <property type="project" value="UniProtKB-KW"/>
</dbReference>
<feature type="compositionally biased region" description="Polar residues" evidence="18">
    <location>
        <begin position="571"/>
        <end position="581"/>
    </location>
</feature>
<proteinExistence type="inferred from homology"/>
<evidence type="ECO:0000256" key="4">
    <source>
        <dbReference type="ARBA" id="ARBA00022692"/>
    </source>
</evidence>
<dbReference type="GO" id="GO:0008305">
    <property type="term" value="C:integrin complex"/>
    <property type="evidence" value="ECO:0007669"/>
    <property type="project" value="InterPro"/>
</dbReference>
<evidence type="ECO:0000256" key="11">
    <source>
        <dbReference type="ARBA" id="ARBA00023037"/>
    </source>
</evidence>